<feature type="transmembrane region" description="Helical" evidence="1">
    <location>
        <begin position="119"/>
        <end position="138"/>
    </location>
</feature>
<evidence type="ECO:0008006" key="4">
    <source>
        <dbReference type="Google" id="ProtNLM"/>
    </source>
</evidence>
<accession>A0A1V3IME1</accession>
<keyword evidence="1" id="KW-0472">Membrane</keyword>
<keyword evidence="1" id="KW-0812">Transmembrane</keyword>
<sequence length="150" mass="16518">LVQPHTENKHEIVDVVVKDPELLTEVLNTEAAQTIIVQQAMSLHRGPLPPARDVAEYSKHIPNFGDRVMKYAEEAKQERYLLNLRASKQKDLGLWFGMLSVIIVAAFCFYLVVSGEAGLGATVMISVLAAIAGIFVIGKKIDTSKDNTQN</sequence>
<organism evidence="2 3">
    <name type="scientific">Rodentibacter rarus</name>
    <dbReference type="NCBI Taxonomy" id="1908260"/>
    <lineage>
        <taxon>Bacteria</taxon>
        <taxon>Pseudomonadati</taxon>
        <taxon>Pseudomonadota</taxon>
        <taxon>Gammaproteobacteria</taxon>
        <taxon>Pasteurellales</taxon>
        <taxon>Pasteurellaceae</taxon>
        <taxon>Rodentibacter</taxon>
    </lineage>
</organism>
<gene>
    <name evidence="2" type="ORF">BKK50_05230</name>
</gene>
<evidence type="ECO:0000313" key="3">
    <source>
        <dbReference type="Proteomes" id="UP000189433"/>
    </source>
</evidence>
<reference evidence="2 3" key="1">
    <citation type="submission" date="2016-10" db="EMBL/GenBank/DDBJ databases">
        <title>Rodentibacter gen. nov. and new species.</title>
        <authorList>
            <person name="Christensen H."/>
        </authorList>
    </citation>
    <scope>NUCLEOTIDE SEQUENCE [LARGE SCALE GENOMIC DNA]</scope>
    <source>
        <strain evidence="2 3">CCUG17206</strain>
    </source>
</reference>
<dbReference type="EMBL" id="MLHJ01000042">
    <property type="protein sequence ID" value="OOF43170.1"/>
    <property type="molecule type" value="Genomic_DNA"/>
</dbReference>
<keyword evidence="1" id="KW-1133">Transmembrane helix</keyword>
<feature type="non-terminal residue" evidence="2">
    <location>
        <position position="1"/>
    </location>
</feature>
<feature type="transmembrane region" description="Helical" evidence="1">
    <location>
        <begin position="92"/>
        <end position="113"/>
    </location>
</feature>
<dbReference type="AlphaFoldDB" id="A0A1V3IME1"/>
<keyword evidence="3" id="KW-1185">Reference proteome</keyword>
<proteinExistence type="predicted"/>
<comment type="caution">
    <text evidence="2">The sequence shown here is derived from an EMBL/GenBank/DDBJ whole genome shotgun (WGS) entry which is preliminary data.</text>
</comment>
<evidence type="ECO:0000256" key="1">
    <source>
        <dbReference type="SAM" id="Phobius"/>
    </source>
</evidence>
<name>A0A1V3IME1_9PAST</name>
<protein>
    <recommendedName>
        <fullName evidence="4">DUF2335 domain-containing protein</fullName>
    </recommendedName>
</protein>
<dbReference type="Proteomes" id="UP000189433">
    <property type="component" value="Unassembled WGS sequence"/>
</dbReference>
<dbReference type="OrthoDB" id="9182865at2"/>
<dbReference type="RefSeq" id="WP_077416034.1">
    <property type="nucleotide sequence ID" value="NZ_MLHJ01000042.1"/>
</dbReference>
<evidence type="ECO:0000313" key="2">
    <source>
        <dbReference type="EMBL" id="OOF43170.1"/>
    </source>
</evidence>